<feature type="transmembrane region" description="Helical" evidence="9">
    <location>
        <begin position="107"/>
        <end position="132"/>
    </location>
</feature>
<evidence type="ECO:0000256" key="7">
    <source>
        <dbReference type="ARBA" id="ARBA00023012"/>
    </source>
</evidence>
<dbReference type="InParanoid" id="A9WD55"/>
<evidence type="ECO:0000256" key="2">
    <source>
        <dbReference type="ARBA" id="ARBA00022475"/>
    </source>
</evidence>
<feature type="transmembrane region" description="Helical" evidence="9">
    <location>
        <begin position="43"/>
        <end position="61"/>
    </location>
</feature>
<keyword evidence="8 9" id="KW-0472">Membrane</keyword>
<dbReference type="Gene3D" id="3.30.565.10">
    <property type="entry name" value="Histidine kinase-like ATPase, C-terminal domain"/>
    <property type="match status" value="1"/>
</dbReference>
<evidence type="ECO:0000256" key="5">
    <source>
        <dbReference type="ARBA" id="ARBA00022777"/>
    </source>
</evidence>
<feature type="transmembrane region" description="Helical" evidence="9">
    <location>
        <begin position="82"/>
        <end position="101"/>
    </location>
</feature>
<evidence type="ECO:0000256" key="1">
    <source>
        <dbReference type="ARBA" id="ARBA00004651"/>
    </source>
</evidence>
<dbReference type="PANTHER" id="PTHR24421:SF37">
    <property type="entry name" value="SENSOR HISTIDINE KINASE NARS"/>
    <property type="match status" value="1"/>
</dbReference>
<sequence length="358" mass="39702">MRHFIDSWRQRLKPIHLFVGYRWLAWLSAGIALTLPNRPTEQLPLNASLLLLVLLIVVFITRQARQYLQLMKRRPPLLAMDIVLGWLVLVLSGNTFLPFGMNALGSLIAPGLLFGWRGAIIGAGLCSALLYLSSGILTGNPSSLPMHIGIPFLFALTWTGLVEWWQQSLNRSPDTSDSPIRPATRMVDVRQTALGASDTIRRPPEWYSSAGSVGSRSPVGTTSTVSLRPDLQLAIKQLVDSERQRGGLQVEYQIEGAIQRLTAVQQSVLLRTAQEALSNVRRHAHASSCQVVLQVDERTATLQIQDDGVGLLDGTYERPHFHALRTLRYRITELDGQLAVFEGERGGLIVRVTLPLEP</sequence>
<evidence type="ECO:0000256" key="9">
    <source>
        <dbReference type="SAM" id="Phobius"/>
    </source>
</evidence>
<dbReference type="SUPFAM" id="SSF55874">
    <property type="entry name" value="ATPase domain of HSP90 chaperone/DNA topoisomerase II/histidine kinase"/>
    <property type="match status" value="1"/>
</dbReference>
<gene>
    <name evidence="10" type="ordered locus">Caur_1805</name>
</gene>
<dbReference type="GO" id="GO:0004672">
    <property type="term" value="F:protein kinase activity"/>
    <property type="evidence" value="ECO:0000318"/>
    <property type="project" value="GO_Central"/>
</dbReference>
<dbReference type="eggNOG" id="COG4585">
    <property type="taxonomic scope" value="Bacteria"/>
</dbReference>
<dbReference type="CDD" id="cd16917">
    <property type="entry name" value="HATPase_UhpB-NarQ-NarX-like"/>
    <property type="match status" value="1"/>
</dbReference>
<dbReference type="STRING" id="324602.Caur_1805"/>
<evidence type="ECO:0000256" key="4">
    <source>
        <dbReference type="ARBA" id="ARBA00022692"/>
    </source>
</evidence>
<dbReference type="Proteomes" id="UP000002008">
    <property type="component" value="Chromosome"/>
</dbReference>
<evidence type="ECO:0000256" key="8">
    <source>
        <dbReference type="ARBA" id="ARBA00023136"/>
    </source>
</evidence>
<dbReference type="KEGG" id="cau:Caur_1805"/>
<dbReference type="PATRIC" id="fig|324602.8.peg.2058"/>
<name>A9WD55_CHLAA</name>
<comment type="subcellular location">
    <subcellularLocation>
        <location evidence="1">Cell membrane</location>
        <topology evidence="1">Multi-pass membrane protein</topology>
    </subcellularLocation>
</comment>
<dbReference type="GO" id="GO:0005524">
    <property type="term" value="F:ATP binding"/>
    <property type="evidence" value="ECO:0007669"/>
    <property type="project" value="UniProtKB-KW"/>
</dbReference>
<keyword evidence="10" id="KW-0067">ATP-binding</keyword>
<keyword evidence="3" id="KW-0808">Transferase</keyword>
<keyword evidence="10" id="KW-0547">Nucleotide-binding</keyword>
<dbReference type="EnsemblBacteria" id="ABY35022">
    <property type="protein sequence ID" value="ABY35022"/>
    <property type="gene ID" value="Caur_1805"/>
</dbReference>
<dbReference type="PANTHER" id="PTHR24421">
    <property type="entry name" value="NITRATE/NITRITE SENSOR PROTEIN NARX-RELATED"/>
    <property type="match status" value="1"/>
</dbReference>
<feature type="transmembrane region" description="Helical" evidence="9">
    <location>
        <begin position="144"/>
        <end position="165"/>
    </location>
</feature>
<keyword evidence="11" id="KW-1185">Reference proteome</keyword>
<protein>
    <submittedName>
        <fullName evidence="10">ATP-binding region ATPase domain protein</fullName>
    </submittedName>
</protein>
<keyword evidence="7" id="KW-0902">Two-component regulatory system</keyword>
<keyword evidence="2" id="KW-1003">Cell membrane</keyword>
<keyword evidence="6 9" id="KW-1133">Transmembrane helix</keyword>
<evidence type="ECO:0000313" key="10">
    <source>
        <dbReference type="EMBL" id="ABY35022.1"/>
    </source>
</evidence>
<accession>A9WD55</accession>
<evidence type="ECO:0000313" key="11">
    <source>
        <dbReference type="Proteomes" id="UP000002008"/>
    </source>
</evidence>
<proteinExistence type="predicted"/>
<evidence type="ECO:0000256" key="6">
    <source>
        <dbReference type="ARBA" id="ARBA00022989"/>
    </source>
</evidence>
<dbReference type="HOGENOM" id="CLU_721376_0_0_0"/>
<dbReference type="EMBL" id="CP000909">
    <property type="protein sequence ID" value="ABY35022.1"/>
    <property type="molecule type" value="Genomic_DNA"/>
</dbReference>
<feature type="transmembrane region" description="Helical" evidence="9">
    <location>
        <begin position="20"/>
        <end position="37"/>
    </location>
</feature>
<reference evidence="11" key="1">
    <citation type="journal article" date="2011" name="BMC Genomics">
        <title>Complete genome sequence of the filamentous anoxygenic phototrophic bacterium Chloroflexus aurantiacus.</title>
        <authorList>
            <person name="Tang K.H."/>
            <person name="Barry K."/>
            <person name="Chertkov O."/>
            <person name="Dalin E."/>
            <person name="Han C.S."/>
            <person name="Hauser L.J."/>
            <person name="Honchak B.M."/>
            <person name="Karbach L.E."/>
            <person name="Land M.L."/>
            <person name="Lapidus A."/>
            <person name="Larimer F.W."/>
            <person name="Mikhailova N."/>
            <person name="Pitluck S."/>
            <person name="Pierson B.K."/>
            <person name="Blankenship R.E."/>
        </authorList>
    </citation>
    <scope>NUCLEOTIDE SEQUENCE [LARGE SCALE GENOMIC DNA]</scope>
    <source>
        <strain evidence="11">ATCC 29366 / DSM 635 / J-10-fl</strain>
    </source>
</reference>
<organism evidence="10 11">
    <name type="scientific">Chloroflexus aurantiacus (strain ATCC 29366 / DSM 635 / J-10-fl)</name>
    <dbReference type="NCBI Taxonomy" id="324602"/>
    <lineage>
        <taxon>Bacteria</taxon>
        <taxon>Bacillati</taxon>
        <taxon>Chloroflexota</taxon>
        <taxon>Chloroflexia</taxon>
        <taxon>Chloroflexales</taxon>
        <taxon>Chloroflexineae</taxon>
        <taxon>Chloroflexaceae</taxon>
        <taxon>Chloroflexus</taxon>
    </lineage>
</organism>
<dbReference type="GO" id="GO:0005886">
    <property type="term" value="C:plasma membrane"/>
    <property type="evidence" value="ECO:0000318"/>
    <property type="project" value="GO_Central"/>
</dbReference>
<evidence type="ECO:0000256" key="3">
    <source>
        <dbReference type="ARBA" id="ARBA00022679"/>
    </source>
</evidence>
<dbReference type="InterPro" id="IPR050482">
    <property type="entry name" value="Sensor_HK_TwoCompSys"/>
</dbReference>
<dbReference type="RefSeq" id="WP_012257676.1">
    <property type="nucleotide sequence ID" value="NC_010175.1"/>
</dbReference>
<dbReference type="GO" id="GO:0000160">
    <property type="term" value="P:phosphorelay signal transduction system"/>
    <property type="evidence" value="ECO:0007669"/>
    <property type="project" value="UniProtKB-KW"/>
</dbReference>
<dbReference type="InterPro" id="IPR036890">
    <property type="entry name" value="HATPase_C_sf"/>
</dbReference>
<keyword evidence="5" id="KW-0418">Kinase</keyword>
<keyword evidence="4 9" id="KW-0812">Transmembrane</keyword>
<dbReference type="AlphaFoldDB" id="A9WD55"/>